<dbReference type="GO" id="GO:0032993">
    <property type="term" value="C:protein-DNA complex"/>
    <property type="evidence" value="ECO:0007669"/>
    <property type="project" value="TreeGrafter"/>
</dbReference>
<dbReference type="GO" id="GO:0000156">
    <property type="term" value="F:phosphorelay response regulator activity"/>
    <property type="evidence" value="ECO:0007669"/>
    <property type="project" value="TreeGrafter"/>
</dbReference>
<dbReference type="InterPro" id="IPR036388">
    <property type="entry name" value="WH-like_DNA-bd_sf"/>
</dbReference>
<dbReference type="SMART" id="SM00862">
    <property type="entry name" value="Trans_reg_C"/>
    <property type="match status" value="1"/>
</dbReference>
<dbReference type="PANTHER" id="PTHR48111">
    <property type="entry name" value="REGULATOR OF RPOS"/>
    <property type="match status" value="1"/>
</dbReference>
<evidence type="ECO:0000256" key="1">
    <source>
        <dbReference type="ARBA" id="ARBA00022553"/>
    </source>
</evidence>
<dbReference type="GO" id="GO:0006355">
    <property type="term" value="P:regulation of DNA-templated transcription"/>
    <property type="evidence" value="ECO:0007669"/>
    <property type="project" value="InterPro"/>
</dbReference>
<name>A0A2K8MLD9_9SPHN</name>
<dbReference type="Pfam" id="PF00486">
    <property type="entry name" value="Trans_reg_C"/>
    <property type="match status" value="1"/>
</dbReference>
<evidence type="ECO:0000313" key="9">
    <source>
        <dbReference type="Proteomes" id="UP000229081"/>
    </source>
</evidence>
<feature type="domain" description="OmpR/PhoB-type" evidence="7">
    <location>
        <begin position="45"/>
        <end position="143"/>
    </location>
</feature>
<dbReference type="Gene3D" id="1.10.10.10">
    <property type="entry name" value="Winged helix-like DNA-binding domain superfamily/Winged helix DNA-binding domain"/>
    <property type="match status" value="1"/>
</dbReference>
<evidence type="ECO:0000256" key="3">
    <source>
        <dbReference type="ARBA" id="ARBA00023015"/>
    </source>
</evidence>
<sequence length="147" mass="15838">MLALTSDCDASIAGALDAGADDAVVLPVCAGEIAARLAARLRCHAPTVIVGGLQIDTVERRVERESRAITLLPREYALLLYLARSAGRCVGREELLAAVWGLSFDPGTNVVEVHVSRLRAKLDRGFAVPMLVTDKGRGYRLIDRADR</sequence>
<protein>
    <submittedName>
        <fullName evidence="8">Transcriptional regulator</fullName>
    </submittedName>
</protein>
<keyword evidence="9" id="KW-1185">Reference proteome</keyword>
<feature type="DNA-binding region" description="OmpR/PhoB-type" evidence="6">
    <location>
        <begin position="45"/>
        <end position="143"/>
    </location>
</feature>
<evidence type="ECO:0000256" key="5">
    <source>
        <dbReference type="ARBA" id="ARBA00023163"/>
    </source>
</evidence>
<dbReference type="CDD" id="cd00383">
    <property type="entry name" value="trans_reg_C"/>
    <property type="match status" value="1"/>
</dbReference>
<dbReference type="InterPro" id="IPR016032">
    <property type="entry name" value="Sig_transdc_resp-reg_C-effctor"/>
</dbReference>
<dbReference type="PROSITE" id="PS51755">
    <property type="entry name" value="OMPR_PHOB"/>
    <property type="match status" value="1"/>
</dbReference>
<dbReference type="AlphaFoldDB" id="A0A2K8MLD9"/>
<evidence type="ECO:0000256" key="4">
    <source>
        <dbReference type="ARBA" id="ARBA00023125"/>
    </source>
</evidence>
<dbReference type="Proteomes" id="UP000229081">
    <property type="component" value="Chromosome"/>
</dbReference>
<reference evidence="8 9" key="1">
    <citation type="submission" date="2017-11" db="EMBL/GenBank/DDBJ databases">
        <title>Complete genome sequence of Sphingomonas sp. Strain Cra20, a psychrotolerant potential plant growth promoting rhizobacteria.</title>
        <authorList>
            <person name="Luo Y."/>
        </authorList>
    </citation>
    <scope>NUCLEOTIDE SEQUENCE [LARGE SCALE GENOMIC DNA]</scope>
    <source>
        <strain evidence="8 9">Cra20</strain>
    </source>
</reference>
<proteinExistence type="predicted"/>
<dbReference type="InterPro" id="IPR039420">
    <property type="entry name" value="WalR-like"/>
</dbReference>
<dbReference type="KEGG" id="sphc:CVN68_15275"/>
<keyword evidence="4 6" id="KW-0238">DNA-binding</keyword>
<keyword evidence="5" id="KW-0804">Transcription</keyword>
<evidence type="ECO:0000256" key="6">
    <source>
        <dbReference type="PROSITE-ProRule" id="PRU01091"/>
    </source>
</evidence>
<accession>A0A2K8MLD9</accession>
<keyword evidence="3" id="KW-0805">Transcription regulation</keyword>
<keyword evidence="2" id="KW-0902">Two-component regulatory system</keyword>
<keyword evidence="1" id="KW-0597">Phosphoprotein</keyword>
<evidence type="ECO:0000313" key="8">
    <source>
        <dbReference type="EMBL" id="ATY34655.1"/>
    </source>
</evidence>
<dbReference type="SUPFAM" id="SSF46894">
    <property type="entry name" value="C-terminal effector domain of the bipartite response regulators"/>
    <property type="match status" value="1"/>
</dbReference>
<dbReference type="OrthoDB" id="7595335at2"/>
<gene>
    <name evidence="8" type="ORF">CVN68_15275</name>
</gene>
<evidence type="ECO:0000259" key="7">
    <source>
        <dbReference type="PROSITE" id="PS51755"/>
    </source>
</evidence>
<organism evidence="8 9">
    <name type="scientific">Sphingomonas psychrotolerans</name>
    <dbReference type="NCBI Taxonomy" id="1327635"/>
    <lineage>
        <taxon>Bacteria</taxon>
        <taxon>Pseudomonadati</taxon>
        <taxon>Pseudomonadota</taxon>
        <taxon>Alphaproteobacteria</taxon>
        <taxon>Sphingomonadales</taxon>
        <taxon>Sphingomonadaceae</taxon>
        <taxon>Sphingomonas</taxon>
    </lineage>
</organism>
<dbReference type="PANTHER" id="PTHR48111:SF22">
    <property type="entry name" value="REGULATOR OF RPOS"/>
    <property type="match status" value="1"/>
</dbReference>
<dbReference type="GO" id="GO:0000976">
    <property type="term" value="F:transcription cis-regulatory region binding"/>
    <property type="evidence" value="ECO:0007669"/>
    <property type="project" value="TreeGrafter"/>
</dbReference>
<evidence type="ECO:0000256" key="2">
    <source>
        <dbReference type="ARBA" id="ARBA00023012"/>
    </source>
</evidence>
<dbReference type="GO" id="GO:0005829">
    <property type="term" value="C:cytosol"/>
    <property type="evidence" value="ECO:0007669"/>
    <property type="project" value="TreeGrafter"/>
</dbReference>
<dbReference type="EMBL" id="CP024923">
    <property type="protein sequence ID" value="ATY34655.1"/>
    <property type="molecule type" value="Genomic_DNA"/>
</dbReference>
<dbReference type="InterPro" id="IPR001867">
    <property type="entry name" value="OmpR/PhoB-type_DNA-bd"/>
</dbReference>